<reference evidence="1" key="1">
    <citation type="submission" date="2023-06" db="EMBL/GenBank/DDBJ databases">
        <authorList>
            <consortium name="Lawrence Berkeley National Laboratory"/>
            <person name="Ahrendt S."/>
            <person name="Sahu N."/>
            <person name="Indic B."/>
            <person name="Wong-Bajracharya J."/>
            <person name="Merenyi Z."/>
            <person name="Ke H.-M."/>
            <person name="Monk M."/>
            <person name="Kocsube S."/>
            <person name="Drula E."/>
            <person name="Lipzen A."/>
            <person name="Balint B."/>
            <person name="Henrissat B."/>
            <person name="Andreopoulos B."/>
            <person name="Martin F.M."/>
            <person name="Harder C.B."/>
            <person name="Rigling D."/>
            <person name="Ford K.L."/>
            <person name="Foster G.D."/>
            <person name="Pangilinan J."/>
            <person name="Papanicolaou A."/>
            <person name="Barry K."/>
            <person name="LaButti K."/>
            <person name="Viragh M."/>
            <person name="Koriabine M."/>
            <person name="Yan M."/>
            <person name="Riley R."/>
            <person name="Champramary S."/>
            <person name="Plett K.L."/>
            <person name="Tsai I.J."/>
            <person name="Slot J."/>
            <person name="Sipos G."/>
            <person name="Plett J."/>
            <person name="Nagy L.G."/>
            <person name="Grigoriev I.V."/>
        </authorList>
    </citation>
    <scope>NUCLEOTIDE SEQUENCE</scope>
    <source>
        <strain evidence="1">ICMP 16352</strain>
    </source>
</reference>
<sequence length="255" mass="28404">MQNNKAGKRGLCLVENRNDADLVAATDGDFVHFEIMNELCQKHGLTCMPFKVKIDDIDAIRRILQSSADFYWYLHRSSQKSCLAEKVKLECTKLAETGKYTDDLEDILEPVKGVNLNDNGVISIDVGEEAMYGYSITNTSNVPLYVSMFYFDISDLSITAYYQPGSAKNDVDASLSGKESLAIGYGASGTVPHTYTLRKRQDVDVGFLKVFFSMKHIDLSEVIQESPFDGSRTTNVAKPKVLKGWLVMNVAIVQK</sequence>
<protein>
    <submittedName>
        <fullName evidence="1">Uncharacterized protein</fullName>
    </submittedName>
</protein>
<dbReference type="Proteomes" id="UP001175227">
    <property type="component" value="Unassembled WGS sequence"/>
</dbReference>
<keyword evidence="2" id="KW-1185">Reference proteome</keyword>
<proteinExistence type="predicted"/>
<comment type="caution">
    <text evidence="1">The sequence shown here is derived from an EMBL/GenBank/DDBJ whole genome shotgun (WGS) entry which is preliminary data.</text>
</comment>
<dbReference type="EMBL" id="JAUEPR010000089">
    <property type="protein sequence ID" value="KAK0465794.1"/>
    <property type="molecule type" value="Genomic_DNA"/>
</dbReference>
<organism evidence="1 2">
    <name type="scientific">Armillaria novae-zelandiae</name>
    <dbReference type="NCBI Taxonomy" id="153914"/>
    <lineage>
        <taxon>Eukaryota</taxon>
        <taxon>Fungi</taxon>
        <taxon>Dikarya</taxon>
        <taxon>Basidiomycota</taxon>
        <taxon>Agaricomycotina</taxon>
        <taxon>Agaricomycetes</taxon>
        <taxon>Agaricomycetidae</taxon>
        <taxon>Agaricales</taxon>
        <taxon>Marasmiineae</taxon>
        <taxon>Physalacriaceae</taxon>
        <taxon>Armillaria</taxon>
    </lineage>
</organism>
<dbReference type="AlphaFoldDB" id="A0AA39TX48"/>
<name>A0AA39TX48_9AGAR</name>
<evidence type="ECO:0000313" key="2">
    <source>
        <dbReference type="Proteomes" id="UP001175227"/>
    </source>
</evidence>
<evidence type="ECO:0000313" key="1">
    <source>
        <dbReference type="EMBL" id="KAK0465794.1"/>
    </source>
</evidence>
<accession>A0AA39TX48</accession>
<gene>
    <name evidence="1" type="ORF">IW261DRAFT_1598505</name>
</gene>